<dbReference type="EMBL" id="LCBN01000067">
    <property type="protein sequence ID" value="KKS11690.1"/>
    <property type="molecule type" value="Genomic_DNA"/>
</dbReference>
<dbReference type="SUPFAM" id="SSF56059">
    <property type="entry name" value="Glutathione synthetase ATP-binding domain-like"/>
    <property type="match status" value="1"/>
</dbReference>
<accession>A0A0G0WFK0</accession>
<dbReference type="PANTHER" id="PTHR21621:SF0">
    <property type="entry name" value="BETA-CITRYLGLUTAMATE SYNTHASE B-RELATED"/>
    <property type="match status" value="1"/>
</dbReference>
<gene>
    <name evidence="1" type="ORF">UU67_C0067G0003</name>
</gene>
<dbReference type="Gene3D" id="3.30.470.20">
    <property type="entry name" value="ATP-grasp fold, B domain"/>
    <property type="match status" value="1"/>
</dbReference>
<reference evidence="1 2" key="1">
    <citation type="journal article" date="2015" name="Nature">
        <title>rRNA introns, odd ribosomes, and small enigmatic genomes across a large radiation of phyla.</title>
        <authorList>
            <person name="Brown C.T."/>
            <person name="Hug L.A."/>
            <person name="Thomas B.C."/>
            <person name="Sharon I."/>
            <person name="Castelle C.J."/>
            <person name="Singh A."/>
            <person name="Wilkins M.J."/>
            <person name="Williams K.H."/>
            <person name="Banfield J.F."/>
        </authorList>
    </citation>
    <scope>NUCLEOTIDE SEQUENCE [LARGE SCALE GENOMIC DNA]</scope>
</reference>
<comment type="caution">
    <text evidence="1">The sequence shown here is derived from an EMBL/GenBank/DDBJ whole genome shotgun (WGS) entry which is preliminary data.</text>
</comment>
<sequence length="320" mass="36917">MKDLLIFSYSGDAHVQAVRSHLDIIGAKYSLFNTNEIPKAHYITFSSKSMDFIVYNKQCKGEFAVDGSWNIWNRRILKLDFGDPIPDGLAKVIDTETRKTLEGLMFSHSGKVINDPRANYKAQNKLDQLKVAKDLGKDVIVPPTIVSNNPREIRQFYEENDGRVCFKLQKGEIIDLEGKKFTVMTNLVREEHLRDTELLEQCPHLFQKYFSKEYEVRVTTIGDKSIGTAIHSQESEVSKIDYRRYDFNVPYKNINLPENVAEFCRAMLNHYGLDFGAFDFIVSKDGQYIFLELNPNGQWLWLEQLSGFKISEVLAEYLVS</sequence>
<proteinExistence type="predicted"/>
<dbReference type="GO" id="GO:0018169">
    <property type="term" value="F:ribosomal S6-glutamic acid ligase activity"/>
    <property type="evidence" value="ECO:0007669"/>
    <property type="project" value="TreeGrafter"/>
</dbReference>
<organism evidence="1 2">
    <name type="scientific">Candidatus Daviesbacteria bacterium GW2011_GWB1_41_5</name>
    <dbReference type="NCBI Taxonomy" id="1618429"/>
    <lineage>
        <taxon>Bacteria</taxon>
        <taxon>Candidatus Daviesiibacteriota</taxon>
    </lineage>
</organism>
<dbReference type="GO" id="GO:0005737">
    <property type="term" value="C:cytoplasm"/>
    <property type="evidence" value="ECO:0007669"/>
    <property type="project" value="TreeGrafter"/>
</dbReference>
<name>A0A0G0WFK0_9BACT</name>
<evidence type="ECO:0000313" key="2">
    <source>
        <dbReference type="Proteomes" id="UP000034753"/>
    </source>
</evidence>
<dbReference type="Proteomes" id="UP000034753">
    <property type="component" value="Unassembled WGS sequence"/>
</dbReference>
<dbReference type="AlphaFoldDB" id="A0A0G0WFK0"/>
<dbReference type="PANTHER" id="PTHR21621">
    <property type="entry name" value="RIBOSOMAL PROTEIN S6 MODIFICATION PROTEIN"/>
    <property type="match status" value="1"/>
</dbReference>
<evidence type="ECO:0000313" key="1">
    <source>
        <dbReference type="EMBL" id="KKS11690.1"/>
    </source>
</evidence>
<dbReference type="GO" id="GO:0009432">
    <property type="term" value="P:SOS response"/>
    <property type="evidence" value="ECO:0007669"/>
    <property type="project" value="TreeGrafter"/>
</dbReference>
<protein>
    <submittedName>
        <fullName evidence="1">RimK-like protein ATP-grasp domain protein</fullName>
    </submittedName>
</protein>